<proteinExistence type="predicted"/>
<protein>
    <submittedName>
        <fullName evidence="1">Uncharacterized protein</fullName>
    </submittedName>
</protein>
<reference evidence="3" key="3">
    <citation type="submission" date="2018-09" db="EMBL/GenBank/DDBJ databases">
        <title>Giant CbK-like Caulobacter bacteriophages have genetically divergent genomes.</title>
        <authorList>
            <person name="Wilson K."/>
            <person name="Ely B."/>
        </authorList>
    </citation>
    <scope>NUCLEOTIDE SEQUENCE [LARGE SCALE GENOMIC DNA]</scope>
</reference>
<reference evidence="1" key="4">
    <citation type="submission" date="2021-07" db="EMBL/GenBank/DDBJ databases">
        <title>Giant CbK-like Caulobacter bacteriophages have genetically divergent genomes.</title>
        <authorList>
            <person name="Wilson K."/>
            <person name="Ely B."/>
        </authorList>
    </citation>
    <scope>NUCLEOTIDE SEQUENCE</scope>
</reference>
<evidence type="ECO:0000313" key="3">
    <source>
        <dbReference type="Proteomes" id="UP000259683"/>
    </source>
</evidence>
<sequence>MEFFVRTTLVSIARHWEDGADVIATCYCVCVEYPDGARYVHDYQPVDRYVSADDEGEPIYPWRDGEAIKAKLDALRDEIAAHVAAGGSLDPGHWFEVDPRYGSPAYMGLDAFGFFRAREKQEAAERGD</sequence>
<dbReference type="Proteomes" id="UP000259683">
    <property type="component" value="Segment"/>
</dbReference>
<dbReference type="EMBL" id="MH588547">
    <property type="protein sequence ID" value="AXQ70091.1"/>
    <property type="molecule type" value="Genomic_DNA"/>
</dbReference>
<accession>A0A385ECI1</accession>
<evidence type="ECO:0000313" key="2">
    <source>
        <dbReference type="EMBL" id="AXQ70091.1"/>
    </source>
</evidence>
<gene>
    <name evidence="2" type="ORF">CcrSC_gp009</name>
    <name evidence="1" type="ORF">CcrSC_gp509</name>
</gene>
<keyword evidence="3" id="KW-1185">Reference proteome</keyword>
<reference evidence="3" key="1">
    <citation type="submission" date="2018-07" db="EMBL/GenBank/DDBJ databases">
        <title>Giant CbK-like Caulobacter bacteriophages have genetically divergent genomes.</title>
        <authorList>
            <person name="Wilson K.M."/>
            <person name="Ely B."/>
        </authorList>
    </citation>
    <scope>NUCLEOTIDE SEQUENCE [LARGE SCALE GENOMIC DNA]</scope>
</reference>
<organism evidence="1 3">
    <name type="scientific">Caulobacter phage CcrSC</name>
    <dbReference type="NCBI Taxonomy" id="2283272"/>
    <lineage>
        <taxon>Viruses</taxon>
        <taxon>Duplodnaviria</taxon>
        <taxon>Heunggongvirae</taxon>
        <taxon>Uroviricota</taxon>
        <taxon>Caudoviricetes</taxon>
        <taxon>Jeanschmidtviridae</taxon>
        <taxon>Bertelyvirus</taxon>
        <taxon>Bertelyvirus SC</taxon>
    </lineage>
</organism>
<evidence type="ECO:0000313" key="1">
    <source>
        <dbReference type="EMBL" id="AXQ69591.1"/>
    </source>
</evidence>
<reference evidence="1" key="2">
    <citation type="submission" date="2018-07" db="EMBL/GenBank/DDBJ databases">
        <authorList>
            <person name="Wilson K.M."/>
            <person name="Ely B."/>
        </authorList>
    </citation>
    <scope>NUCLEOTIDE SEQUENCE</scope>
</reference>
<dbReference type="EMBL" id="MH588547">
    <property type="protein sequence ID" value="AXQ69591.1"/>
    <property type="molecule type" value="Genomic_DNA"/>
</dbReference>
<name>A0A385ECI1_9CAUD</name>